<dbReference type="Pfam" id="PF05199">
    <property type="entry name" value="GMC_oxred_C"/>
    <property type="match status" value="1"/>
</dbReference>
<dbReference type="EMBL" id="FUWZ01000007">
    <property type="protein sequence ID" value="SKA45998.1"/>
    <property type="molecule type" value="Genomic_DNA"/>
</dbReference>
<dbReference type="SUPFAM" id="SSF51905">
    <property type="entry name" value="FAD/NAD(P)-binding domain"/>
    <property type="match status" value="1"/>
</dbReference>
<gene>
    <name evidence="8" type="ORF">SAMN04488128_107164</name>
</gene>
<evidence type="ECO:0000256" key="5">
    <source>
        <dbReference type="ARBA" id="ARBA00023002"/>
    </source>
</evidence>
<evidence type="ECO:0000256" key="1">
    <source>
        <dbReference type="ARBA" id="ARBA00001974"/>
    </source>
</evidence>
<dbReference type="OrthoDB" id="1154541at2"/>
<dbReference type="InterPro" id="IPR007867">
    <property type="entry name" value="GMC_OxRtase_C"/>
</dbReference>
<dbReference type="AlphaFoldDB" id="A0A1T4U0J8"/>
<comment type="similarity">
    <text evidence="2">Belongs to the GMC oxidoreductase family.</text>
</comment>
<sequence>MANLNIKATDSNTYDAIVIGSGISGGWAAKELCEKGLKTLLLERGRNVEHVKDYTTATLHPWEFKHRLNNPEQDKLEDPIQSGAYDESSKHFFVRDKEHPYIQEKPFSWIRGYQVGGRSLTWGRQCYRLSDLDFEANAKDGHGPDWPIRYQDIAPWYDYVEQFAGISGQAEGLPHLPDGQFLPPMELNCLEQHIREQLKQKYDDRLLTIARVANLSKGHNNRGPCQYRNLCHRGCPFGGYFSSNGATLPAAMATGNLTLRPFSIVTEILYDKNTRKASGVRIMDTETKAVMEYHARIIFLNASTVASAAILLKSTSDAFPNGLGNNNDLVGRHLMDHHFKVGAMGEYNGFKDRYYAGRRPAGIYIPRFRNLNGATQRTDYVRGFGYQGYAEREAWMDHYKIPGYGEQFKKDITNPGKWVMWLGAWGEMLPYADNRITLDPSATDQWDQPLVRISFEIKDNEKAMRKDMRGSAEEMLEKSGLTNIAGFDYNYVGGECVHEMGTARMGHDPKTSVLNKWNQLHEVPNVFITDGSCMTSSATQNPSLTYMALTARACDHAAQLLKKNEL</sequence>
<dbReference type="InterPro" id="IPR000172">
    <property type="entry name" value="GMC_OxRdtase_N"/>
</dbReference>
<comment type="cofactor">
    <cofactor evidence="1">
        <name>FAD</name>
        <dbReference type="ChEBI" id="CHEBI:57692"/>
    </cofactor>
</comment>
<keyword evidence="4" id="KW-0274">FAD</keyword>
<protein>
    <submittedName>
        <fullName evidence="8">Choline dehydrogenase</fullName>
    </submittedName>
</protein>
<evidence type="ECO:0000313" key="9">
    <source>
        <dbReference type="Proteomes" id="UP000190367"/>
    </source>
</evidence>
<dbReference type="STRING" id="634771.SAMN04488128_107164"/>
<keyword evidence="9" id="KW-1185">Reference proteome</keyword>
<feature type="domain" description="Glucose-methanol-choline oxidoreductase N-terminal" evidence="6">
    <location>
        <begin position="42"/>
        <end position="337"/>
    </location>
</feature>
<name>A0A1T4U0J8_9BACT</name>
<dbReference type="Pfam" id="PF00732">
    <property type="entry name" value="GMC_oxred_N"/>
    <property type="match status" value="1"/>
</dbReference>
<dbReference type="RefSeq" id="WP_078672984.1">
    <property type="nucleotide sequence ID" value="NZ_FUWZ01000007.1"/>
</dbReference>
<evidence type="ECO:0000259" key="7">
    <source>
        <dbReference type="Pfam" id="PF05199"/>
    </source>
</evidence>
<feature type="domain" description="Glucose-methanol-choline oxidoreductase C-terminal" evidence="7">
    <location>
        <begin position="430"/>
        <end position="549"/>
    </location>
</feature>
<dbReference type="InterPro" id="IPR036188">
    <property type="entry name" value="FAD/NAD-bd_sf"/>
</dbReference>
<evidence type="ECO:0000256" key="3">
    <source>
        <dbReference type="ARBA" id="ARBA00022630"/>
    </source>
</evidence>
<dbReference type="SUPFAM" id="SSF54373">
    <property type="entry name" value="FAD-linked reductases, C-terminal domain"/>
    <property type="match status" value="1"/>
</dbReference>
<evidence type="ECO:0000256" key="2">
    <source>
        <dbReference type="ARBA" id="ARBA00010790"/>
    </source>
</evidence>
<dbReference type="Gene3D" id="3.50.50.60">
    <property type="entry name" value="FAD/NAD(P)-binding domain"/>
    <property type="match status" value="2"/>
</dbReference>
<reference evidence="9" key="1">
    <citation type="submission" date="2017-02" db="EMBL/GenBank/DDBJ databases">
        <authorList>
            <person name="Varghese N."/>
            <person name="Submissions S."/>
        </authorList>
    </citation>
    <scope>NUCLEOTIDE SEQUENCE [LARGE SCALE GENOMIC DNA]</scope>
    <source>
        <strain evidence="9">DSM 22224</strain>
    </source>
</reference>
<dbReference type="PANTHER" id="PTHR42784:SF1">
    <property type="entry name" value="PYRANOSE 2-OXIDASE"/>
    <property type="match status" value="1"/>
</dbReference>
<keyword evidence="3" id="KW-0285">Flavoprotein</keyword>
<evidence type="ECO:0000313" key="8">
    <source>
        <dbReference type="EMBL" id="SKA45998.1"/>
    </source>
</evidence>
<dbReference type="GO" id="GO:0050660">
    <property type="term" value="F:flavin adenine dinucleotide binding"/>
    <property type="evidence" value="ECO:0007669"/>
    <property type="project" value="InterPro"/>
</dbReference>
<dbReference type="GO" id="GO:0016614">
    <property type="term" value="F:oxidoreductase activity, acting on CH-OH group of donors"/>
    <property type="evidence" value="ECO:0007669"/>
    <property type="project" value="InterPro"/>
</dbReference>
<evidence type="ECO:0000259" key="6">
    <source>
        <dbReference type="Pfam" id="PF00732"/>
    </source>
</evidence>
<organism evidence="8 9">
    <name type="scientific">Chitinophaga eiseniae</name>
    <dbReference type="NCBI Taxonomy" id="634771"/>
    <lineage>
        <taxon>Bacteria</taxon>
        <taxon>Pseudomonadati</taxon>
        <taxon>Bacteroidota</taxon>
        <taxon>Chitinophagia</taxon>
        <taxon>Chitinophagales</taxon>
        <taxon>Chitinophagaceae</taxon>
        <taxon>Chitinophaga</taxon>
    </lineage>
</organism>
<dbReference type="InterPro" id="IPR051473">
    <property type="entry name" value="P2Ox-like"/>
</dbReference>
<dbReference type="Proteomes" id="UP000190367">
    <property type="component" value="Unassembled WGS sequence"/>
</dbReference>
<dbReference type="PANTHER" id="PTHR42784">
    <property type="entry name" value="PYRANOSE 2-OXIDASE"/>
    <property type="match status" value="1"/>
</dbReference>
<proteinExistence type="inferred from homology"/>
<accession>A0A1T4U0J8</accession>
<keyword evidence="5" id="KW-0560">Oxidoreductase</keyword>
<evidence type="ECO:0000256" key="4">
    <source>
        <dbReference type="ARBA" id="ARBA00022827"/>
    </source>
</evidence>